<protein>
    <submittedName>
        <fullName evidence="3">CHASE3 domain-containing protein</fullName>
    </submittedName>
</protein>
<dbReference type="CDD" id="cd19410">
    <property type="entry name" value="HK9-like_sensor"/>
    <property type="match status" value="1"/>
</dbReference>
<dbReference type="EMBL" id="CP159289">
    <property type="protein sequence ID" value="XCH25104.1"/>
    <property type="molecule type" value="Genomic_DNA"/>
</dbReference>
<feature type="transmembrane region" description="Helical" evidence="1">
    <location>
        <begin position="12"/>
        <end position="32"/>
    </location>
</feature>
<proteinExistence type="predicted"/>
<accession>A0AAU8FL53</accession>
<evidence type="ECO:0000256" key="1">
    <source>
        <dbReference type="SAM" id="Phobius"/>
    </source>
</evidence>
<keyword evidence="1" id="KW-0812">Transmembrane</keyword>
<dbReference type="Pfam" id="PF05227">
    <property type="entry name" value="CHASE3"/>
    <property type="match status" value="1"/>
</dbReference>
<keyword evidence="1" id="KW-0472">Membrane</keyword>
<reference evidence="3" key="1">
    <citation type="submission" date="2024-06" db="EMBL/GenBank/DDBJ databases">
        <title>Sequencing and assembly of the genome of Dyadobacter sp. strain 676, a symbiont of Cyamopsis tetragonoloba.</title>
        <authorList>
            <person name="Guro P."/>
            <person name="Sazanova A."/>
            <person name="Kuznetsova I."/>
            <person name="Belimov A."/>
            <person name="Safronova V."/>
        </authorList>
    </citation>
    <scope>NUCLEOTIDE SEQUENCE</scope>
    <source>
        <strain evidence="3">676</strain>
    </source>
</reference>
<evidence type="ECO:0000313" key="3">
    <source>
        <dbReference type="EMBL" id="XCH25104.1"/>
    </source>
</evidence>
<organism evidence="3">
    <name type="scientific">Dyadobacter sp. 676</name>
    <dbReference type="NCBI Taxonomy" id="3088362"/>
    <lineage>
        <taxon>Bacteria</taxon>
        <taxon>Pseudomonadati</taxon>
        <taxon>Bacteroidota</taxon>
        <taxon>Cytophagia</taxon>
        <taxon>Cytophagales</taxon>
        <taxon>Spirosomataceae</taxon>
        <taxon>Dyadobacter</taxon>
    </lineage>
</organism>
<dbReference type="AlphaFoldDB" id="A0AAU8FL53"/>
<name>A0AAU8FL53_9BACT</name>
<feature type="domain" description="CHASE3" evidence="2">
    <location>
        <begin position="41"/>
        <end position="100"/>
    </location>
</feature>
<keyword evidence="1" id="KW-1133">Transmembrane helix</keyword>
<dbReference type="RefSeq" id="WP_353720407.1">
    <property type="nucleotide sequence ID" value="NZ_CP159289.1"/>
</dbReference>
<evidence type="ECO:0000259" key="2">
    <source>
        <dbReference type="Pfam" id="PF05227"/>
    </source>
</evidence>
<gene>
    <name evidence="3" type="ORF">ABV298_01340</name>
</gene>
<sequence length="112" mass="12745">MKKVSNSIIQQLQIVFSFSILLLFFSLLASYYSTQKLINNSELVNHTNKVLIEAEAIMSHMKDAETGQRGFLITSDPQFLKPYEGAYEKTTDSYNSLVELDLRQPRAAEKPP</sequence>
<dbReference type="InterPro" id="IPR007891">
    <property type="entry name" value="CHASE3"/>
</dbReference>